<dbReference type="Proteomes" id="UP000198521">
    <property type="component" value="Unassembled WGS sequence"/>
</dbReference>
<evidence type="ECO:0000256" key="1">
    <source>
        <dbReference type="PIRSR" id="PIRSR000440-1"/>
    </source>
</evidence>
<dbReference type="SUPFAM" id="SSF52777">
    <property type="entry name" value="CoA-dependent acyltransferases"/>
    <property type="match status" value="1"/>
</dbReference>
<evidence type="ECO:0000313" key="2">
    <source>
        <dbReference type="EMBL" id="SEK42750.1"/>
    </source>
</evidence>
<dbReference type="EMBL" id="FOAB01000001">
    <property type="protein sequence ID" value="SEK42750.1"/>
    <property type="molecule type" value="Genomic_DNA"/>
</dbReference>
<proteinExistence type="predicted"/>
<protein>
    <submittedName>
        <fullName evidence="2">Chloramphenicol O-acetyltransferase type A</fullName>
    </submittedName>
</protein>
<keyword evidence="3" id="KW-1185">Reference proteome</keyword>
<dbReference type="Gene3D" id="3.30.559.10">
    <property type="entry name" value="Chloramphenicol acetyltransferase-like domain"/>
    <property type="match status" value="1"/>
</dbReference>
<dbReference type="OrthoDB" id="9801766at2"/>
<dbReference type="STRING" id="1038014.SAMN04487910_0502"/>
<dbReference type="InterPro" id="IPR023213">
    <property type="entry name" value="CAT-like_dom_sf"/>
</dbReference>
<dbReference type="GO" id="GO:0008811">
    <property type="term" value="F:chloramphenicol O-acetyltransferase activity"/>
    <property type="evidence" value="ECO:0007669"/>
    <property type="project" value="InterPro"/>
</dbReference>
<dbReference type="PANTHER" id="PTHR38474:SF1">
    <property type="entry name" value="SLR0299 PROTEIN"/>
    <property type="match status" value="1"/>
</dbReference>
<accession>A0A1H7H1G8</accession>
<sequence>MNKKALDLTTWNRKEHYEFFGAFDEPFFGIVSTVDFTKGYQKIRENGYSYFLYYLHKAVKAANNIEPFRYRIEDDMVYVYDQVHASATIGREDHTFGFSFMKFNKNFNEFEKNALKEIEAVKNTTGLRHNENAKRKDSLHISSIPWYNFTSISHARHFHYKDSVPKISFGKYTKKGEEMQLPISIHVHHGLMDGYHVGLYLEEFQRLLNEDL</sequence>
<dbReference type="PANTHER" id="PTHR38474">
    <property type="entry name" value="SLR0299 PROTEIN"/>
    <property type="match status" value="1"/>
</dbReference>
<name>A0A1H7H1G8_AQUAM</name>
<evidence type="ECO:0000313" key="3">
    <source>
        <dbReference type="Proteomes" id="UP000198521"/>
    </source>
</evidence>
<dbReference type="RefSeq" id="WP_091405079.1">
    <property type="nucleotide sequence ID" value="NZ_FOAB01000001.1"/>
</dbReference>
<keyword evidence="2" id="KW-0808">Transferase</keyword>
<dbReference type="SMART" id="SM01059">
    <property type="entry name" value="CAT"/>
    <property type="match status" value="1"/>
</dbReference>
<gene>
    <name evidence="2" type="ORF">SAMN04487910_0502</name>
</gene>
<reference evidence="2 3" key="1">
    <citation type="submission" date="2016-10" db="EMBL/GenBank/DDBJ databases">
        <authorList>
            <person name="de Groot N.N."/>
        </authorList>
    </citation>
    <scope>NUCLEOTIDE SEQUENCE [LARGE SCALE GENOMIC DNA]</scope>
    <source>
        <strain evidence="2 3">DSM 25232</strain>
    </source>
</reference>
<organism evidence="2 3">
    <name type="scientific">Aquimarina amphilecti</name>
    <dbReference type="NCBI Taxonomy" id="1038014"/>
    <lineage>
        <taxon>Bacteria</taxon>
        <taxon>Pseudomonadati</taxon>
        <taxon>Bacteroidota</taxon>
        <taxon>Flavobacteriia</taxon>
        <taxon>Flavobacteriales</taxon>
        <taxon>Flavobacteriaceae</taxon>
        <taxon>Aquimarina</taxon>
    </lineage>
</organism>
<feature type="active site" description="Proton acceptor" evidence="1">
    <location>
        <position position="189"/>
    </location>
</feature>
<dbReference type="AlphaFoldDB" id="A0A1H7H1G8"/>
<dbReference type="Pfam" id="PF00302">
    <property type="entry name" value="CAT"/>
    <property type="match status" value="1"/>
</dbReference>
<dbReference type="InterPro" id="IPR001707">
    <property type="entry name" value="Cmp_AcTrfase"/>
</dbReference>
<dbReference type="PIRSF" id="PIRSF000440">
    <property type="entry name" value="CAT"/>
    <property type="match status" value="1"/>
</dbReference>